<dbReference type="PROSITE" id="PS00107">
    <property type="entry name" value="PROTEIN_KINASE_ATP"/>
    <property type="match status" value="1"/>
</dbReference>
<dbReference type="EC" id="2.7.11.1" evidence="1"/>
<feature type="compositionally biased region" description="Polar residues" evidence="10">
    <location>
        <begin position="148"/>
        <end position="157"/>
    </location>
</feature>
<evidence type="ECO:0000313" key="12">
    <source>
        <dbReference type="EMBL" id="TID29337.1"/>
    </source>
</evidence>
<dbReference type="OrthoDB" id="2649at2759"/>
<dbReference type="GO" id="GO:0005634">
    <property type="term" value="C:nucleus"/>
    <property type="evidence" value="ECO:0007669"/>
    <property type="project" value="TreeGrafter"/>
</dbReference>
<dbReference type="SUPFAM" id="SSF56112">
    <property type="entry name" value="Protein kinase-like (PK-like)"/>
    <property type="match status" value="1"/>
</dbReference>
<protein>
    <recommendedName>
        <fullName evidence="1">non-specific serine/threonine protein kinase</fullName>
        <ecNumber evidence="1">2.7.11.1</ecNumber>
    </recommendedName>
</protein>
<feature type="region of interest" description="Disordered" evidence="10">
    <location>
        <begin position="1"/>
        <end position="70"/>
    </location>
</feature>
<dbReference type="PROSITE" id="PS50011">
    <property type="entry name" value="PROTEIN_KINASE_DOM"/>
    <property type="match status" value="1"/>
</dbReference>
<evidence type="ECO:0000256" key="6">
    <source>
        <dbReference type="ARBA" id="ARBA00022840"/>
    </source>
</evidence>
<dbReference type="AlphaFoldDB" id="A0A4T0X3H8"/>
<organism evidence="12 13">
    <name type="scientific">Pichia inconspicua</name>
    <dbReference type="NCBI Taxonomy" id="52247"/>
    <lineage>
        <taxon>Eukaryota</taxon>
        <taxon>Fungi</taxon>
        <taxon>Dikarya</taxon>
        <taxon>Ascomycota</taxon>
        <taxon>Saccharomycotina</taxon>
        <taxon>Pichiomycetes</taxon>
        <taxon>Pichiales</taxon>
        <taxon>Pichiaceae</taxon>
        <taxon>Pichia</taxon>
    </lineage>
</organism>
<dbReference type="InterPro" id="IPR011009">
    <property type="entry name" value="Kinase-like_dom_sf"/>
</dbReference>
<feature type="binding site" evidence="9">
    <location>
        <position position="284"/>
    </location>
    <ligand>
        <name>ATP</name>
        <dbReference type="ChEBI" id="CHEBI:30616"/>
    </ligand>
</feature>
<dbReference type="InterPro" id="IPR001245">
    <property type="entry name" value="Ser-Thr/Tyr_kinase_cat_dom"/>
</dbReference>
<keyword evidence="4 9" id="KW-0547">Nucleotide-binding</keyword>
<keyword evidence="6 9" id="KW-0067">ATP-binding</keyword>
<dbReference type="STRING" id="52247.A0A4T0X3H8"/>
<evidence type="ECO:0000256" key="8">
    <source>
        <dbReference type="ARBA" id="ARBA00048679"/>
    </source>
</evidence>
<dbReference type="Proteomes" id="UP000307173">
    <property type="component" value="Unassembled WGS sequence"/>
</dbReference>
<feature type="region of interest" description="Disordered" evidence="10">
    <location>
        <begin position="102"/>
        <end position="170"/>
    </location>
</feature>
<gene>
    <name evidence="12" type="ORF">CANINC_002020</name>
</gene>
<dbReference type="GO" id="GO:0005737">
    <property type="term" value="C:cytoplasm"/>
    <property type="evidence" value="ECO:0007669"/>
    <property type="project" value="TreeGrafter"/>
</dbReference>
<feature type="region of interest" description="Disordered" evidence="10">
    <location>
        <begin position="520"/>
        <end position="564"/>
    </location>
</feature>
<feature type="compositionally biased region" description="Polar residues" evidence="10">
    <location>
        <begin position="548"/>
        <end position="564"/>
    </location>
</feature>
<evidence type="ECO:0000256" key="3">
    <source>
        <dbReference type="ARBA" id="ARBA00022679"/>
    </source>
</evidence>
<evidence type="ECO:0000256" key="7">
    <source>
        <dbReference type="ARBA" id="ARBA00047899"/>
    </source>
</evidence>
<keyword evidence="13" id="KW-1185">Reference proteome</keyword>
<dbReference type="GO" id="GO:0004674">
    <property type="term" value="F:protein serine/threonine kinase activity"/>
    <property type="evidence" value="ECO:0007669"/>
    <property type="project" value="UniProtKB-KW"/>
</dbReference>
<dbReference type="GO" id="GO:0000245">
    <property type="term" value="P:spliceosomal complex assembly"/>
    <property type="evidence" value="ECO:0007669"/>
    <property type="project" value="TreeGrafter"/>
</dbReference>
<comment type="catalytic activity">
    <reaction evidence="8">
        <text>L-seryl-[protein] + ATP = O-phospho-L-seryl-[protein] + ADP + H(+)</text>
        <dbReference type="Rhea" id="RHEA:17989"/>
        <dbReference type="Rhea" id="RHEA-COMP:9863"/>
        <dbReference type="Rhea" id="RHEA-COMP:11604"/>
        <dbReference type="ChEBI" id="CHEBI:15378"/>
        <dbReference type="ChEBI" id="CHEBI:29999"/>
        <dbReference type="ChEBI" id="CHEBI:30616"/>
        <dbReference type="ChEBI" id="CHEBI:83421"/>
        <dbReference type="ChEBI" id="CHEBI:456216"/>
        <dbReference type="EC" id="2.7.11.1"/>
    </reaction>
</comment>
<feature type="domain" description="Protein kinase" evidence="11">
    <location>
        <begin position="255"/>
        <end position="903"/>
    </location>
</feature>
<dbReference type="Pfam" id="PF00069">
    <property type="entry name" value="Pkinase"/>
    <property type="match status" value="1"/>
</dbReference>
<comment type="caution">
    <text evidence="12">The sequence shown here is derived from an EMBL/GenBank/DDBJ whole genome shotgun (WGS) entry which is preliminary data.</text>
</comment>
<feature type="compositionally biased region" description="Low complexity" evidence="10">
    <location>
        <begin position="56"/>
        <end position="70"/>
    </location>
</feature>
<dbReference type="SMART" id="SM00220">
    <property type="entry name" value="S_TKc"/>
    <property type="match status" value="1"/>
</dbReference>
<keyword evidence="2" id="KW-0723">Serine/threonine-protein kinase</keyword>
<dbReference type="GO" id="GO:0050684">
    <property type="term" value="P:regulation of mRNA processing"/>
    <property type="evidence" value="ECO:0007669"/>
    <property type="project" value="TreeGrafter"/>
</dbReference>
<feature type="compositionally biased region" description="Polar residues" evidence="10">
    <location>
        <begin position="707"/>
        <end position="723"/>
    </location>
</feature>
<evidence type="ECO:0000256" key="1">
    <source>
        <dbReference type="ARBA" id="ARBA00012513"/>
    </source>
</evidence>
<feature type="compositionally biased region" description="Polar residues" evidence="10">
    <location>
        <begin position="102"/>
        <end position="121"/>
    </location>
</feature>
<feature type="compositionally biased region" description="Low complexity" evidence="10">
    <location>
        <begin position="520"/>
        <end position="547"/>
    </location>
</feature>
<proteinExistence type="predicted"/>
<dbReference type="InterPro" id="IPR008271">
    <property type="entry name" value="Ser/Thr_kinase_AS"/>
</dbReference>
<feature type="compositionally biased region" description="Low complexity" evidence="10">
    <location>
        <begin position="158"/>
        <end position="170"/>
    </location>
</feature>
<sequence length="931" mass="104985">MTSFTEDSKPQQPSHSQPQLIETTATPRKLSIKHSLATSIASHKSSVPKSTGNADSPISSTPPSHSSPKLSKFKYSLNSASQSKIYIIMAVNRKRLQQPSAYTNTHNSLTPSGSETSNTTSHGREITVSIKEETEEENETMSHPSIEVTESTGLAPTNSNQNSNISHSNIIPHPSQQELILKTKTSVENPNLSASVNNFHRSLLIDSDDSDSEIDEQSSSNIDKKLKSEENIDDYRPGGYHPVFIGEKYGRNNEYLIARKLGWGHFSTVWLAWDEKNQRHVAIKIVRSSNNYTEAALDEIKILEKINNEDNNHEGKKHIVKLFDHFLHEGPNGIHVCMVFEVLGENMLNLLLRYKEFQSTRQKEIGEILEKDSKDCQKNDKNLKIHINNLNDLQILSESYGGLPLTLVKQISKQLLLALDYLHRICGIIHTDIKPENILVEIHDVEKLVELLEFERRNKKMEKILRKRELDHSHSHSNSVSIHPDRFASISTSSSNSLTPITPYQYHSLSRSISTNHSFIPHNHNINHSSSNNNLSSSLGKSGGPLSRKNSIPVRTSKPLTSPVETSSVNNFFRSFSFSQHRTPSFSSNLANFVTPSINNNNNTNSPLLDNSIDEADIEDDHIEIEKRPILPNFQSSSTLMVIPQSQTQNGSISDNDEDNDGDVYVDAILPTVSLRKNSSLHSLKTIPSEPEDDSSNKPAVPFPSPSIESNTKPTLKLNTSIEPSTSQNSILSEFEEIISIKIADLGNACWYNKHYTSDIQTRQYRAPEVILGGDWGCSTDLWSTACLIFELITSDYLFDAKGAATYSRDDDHLAQIVELLQCWPQKDYLRTCKRWRDFFDRNGQNFKRIGKLKIWPLKMVLIDEYKMSIELAEEISDFLLSMLNFDPRNRIDAGSMCSHPWIKDVPGGNNIGRKFGLHGEDIKGYYEEWD</sequence>
<feature type="compositionally biased region" description="Low complexity" evidence="10">
    <location>
        <begin position="10"/>
        <end position="19"/>
    </location>
</feature>
<dbReference type="FunFam" id="1.10.510.10:FF:000275">
    <property type="entry name" value="SRSF protein kinase 2 isoform X3"/>
    <property type="match status" value="1"/>
</dbReference>
<dbReference type="Gene3D" id="1.10.510.10">
    <property type="entry name" value="Transferase(Phosphotransferase) domain 1"/>
    <property type="match status" value="2"/>
</dbReference>
<dbReference type="FunFam" id="3.30.200.20:FF:000770">
    <property type="entry name" value="SRSF protein kinase 2"/>
    <property type="match status" value="1"/>
</dbReference>
<dbReference type="Pfam" id="PF07714">
    <property type="entry name" value="PK_Tyr_Ser-Thr"/>
    <property type="match status" value="1"/>
</dbReference>
<dbReference type="PROSITE" id="PS00108">
    <property type="entry name" value="PROTEIN_KINASE_ST"/>
    <property type="match status" value="1"/>
</dbReference>
<feature type="compositionally biased region" description="Polar residues" evidence="10">
    <location>
        <begin position="36"/>
        <end position="54"/>
    </location>
</feature>
<comment type="catalytic activity">
    <reaction evidence="7">
        <text>L-threonyl-[protein] + ATP = O-phospho-L-threonyl-[protein] + ADP + H(+)</text>
        <dbReference type="Rhea" id="RHEA:46608"/>
        <dbReference type="Rhea" id="RHEA-COMP:11060"/>
        <dbReference type="Rhea" id="RHEA-COMP:11605"/>
        <dbReference type="ChEBI" id="CHEBI:15378"/>
        <dbReference type="ChEBI" id="CHEBI:30013"/>
        <dbReference type="ChEBI" id="CHEBI:30616"/>
        <dbReference type="ChEBI" id="CHEBI:61977"/>
        <dbReference type="ChEBI" id="CHEBI:456216"/>
        <dbReference type="EC" id="2.7.11.1"/>
    </reaction>
</comment>
<dbReference type="Gene3D" id="3.30.200.20">
    <property type="entry name" value="Phosphorylase Kinase, domain 1"/>
    <property type="match status" value="1"/>
</dbReference>
<evidence type="ECO:0000256" key="5">
    <source>
        <dbReference type="ARBA" id="ARBA00022777"/>
    </source>
</evidence>
<dbReference type="GO" id="GO:0030447">
    <property type="term" value="P:filamentous growth"/>
    <property type="evidence" value="ECO:0007669"/>
    <property type="project" value="UniProtKB-ARBA"/>
</dbReference>
<evidence type="ECO:0000256" key="10">
    <source>
        <dbReference type="SAM" id="MobiDB-lite"/>
    </source>
</evidence>
<keyword evidence="3" id="KW-0808">Transferase</keyword>
<keyword evidence="5" id="KW-0418">Kinase</keyword>
<dbReference type="InterPro" id="IPR051334">
    <property type="entry name" value="SRPK"/>
</dbReference>
<dbReference type="InterPro" id="IPR017441">
    <property type="entry name" value="Protein_kinase_ATP_BS"/>
</dbReference>
<reference evidence="12 13" key="1">
    <citation type="journal article" date="2019" name="Front. Genet.">
        <title>Whole-Genome Sequencing of the Opportunistic Yeast Pathogen Candida inconspicua Uncovers Its Hybrid Origin.</title>
        <authorList>
            <person name="Mixao V."/>
            <person name="Hansen A.P."/>
            <person name="Saus E."/>
            <person name="Boekhout T."/>
            <person name="Lass-Florl C."/>
            <person name="Gabaldon T."/>
        </authorList>
    </citation>
    <scope>NUCLEOTIDE SEQUENCE [LARGE SCALE GENOMIC DNA]</scope>
    <source>
        <strain evidence="12 13">CBS 180</strain>
    </source>
</reference>
<evidence type="ECO:0000259" key="11">
    <source>
        <dbReference type="PROSITE" id="PS50011"/>
    </source>
</evidence>
<dbReference type="InterPro" id="IPR000719">
    <property type="entry name" value="Prot_kinase_dom"/>
</dbReference>
<evidence type="ECO:0000256" key="9">
    <source>
        <dbReference type="PROSITE-ProRule" id="PRU10141"/>
    </source>
</evidence>
<evidence type="ECO:0000256" key="2">
    <source>
        <dbReference type="ARBA" id="ARBA00022527"/>
    </source>
</evidence>
<feature type="region of interest" description="Disordered" evidence="10">
    <location>
        <begin position="684"/>
        <end position="723"/>
    </location>
</feature>
<accession>A0A4T0X3H8</accession>
<dbReference type="PANTHER" id="PTHR47634:SF9">
    <property type="entry name" value="PROTEIN KINASE DOMAIN-CONTAINING PROTEIN-RELATED"/>
    <property type="match status" value="1"/>
</dbReference>
<evidence type="ECO:0000256" key="4">
    <source>
        <dbReference type="ARBA" id="ARBA00022741"/>
    </source>
</evidence>
<evidence type="ECO:0000313" key="13">
    <source>
        <dbReference type="Proteomes" id="UP000307173"/>
    </source>
</evidence>
<name>A0A4T0X3H8_9ASCO</name>
<dbReference type="GO" id="GO:0005524">
    <property type="term" value="F:ATP binding"/>
    <property type="evidence" value="ECO:0007669"/>
    <property type="project" value="UniProtKB-UniRule"/>
</dbReference>
<dbReference type="EMBL" id="SELW01000323">
    <property type="protein sequence ID" value="TID29337.1"/>
    <property type="molecule type" value="Genomic_DNA"/>
</dbReference>
<dbReference type="PANTHER" id="PTHR47634">
    <property type="entry name" value="PROTEIN KINASE DOMAIN-CONTAINING PROTEIN-RELATED"/>
    <property type="match status" value="1"/>
</dbReference>